<dbReference type="InterPro" id="IPR007446">
    <property type="entry name" value="PilP"/>
</dbReference>
<evidence type="ECO:0000256" key="1">
    <source>
        <dbReference type="SAM" id="MobiDB-lite"/>
    </source>
</evidence>
<dbReference type="Pfam" id="PF04351">
    <property type="entry name" value="PilP"/>
    <property type="match status" value="1"/>
</dbReference>
<dbReference type="AlphaFoldDB" id="A0A7W0C655"/>
<feature type="region of interest" description="Disordered" evidence="1">
    <location>
        <begin position="25"/>
        <end position="109"/>
    </location>
</feature>
<feature type="compositionally biased region" description="Basic and acidic residues" evidence="1">
    <location>
        <begin position="33"/>
        <end position="57"/>
    </location>
</feature>
<keyword evidence="3" id="KW-1185">Reference proteome</keyword>
<proteinExistence type="predicted"/>
<feature type="region of interest" description="Disordered" evidence="1">
    <location>
        <begin position="126"/>
        <end position="158"/>
    </location>
</feature>
<gene>
    <name evidence="2" type="ORF">HNR65_000221</name>
</gene>
<dbReference type="EMBL" id="JACDUS010000001">
    <property type="protein sequence ID" value="MBA2879914.1"/>
    <property type="molecule type" value="Genomic_DNA"/>
</dbReference>
<dbReference type="Gene3D" id="2.30.30.830">
    <property type="match status" value="1"/>
</dbReference>
<reference evidence="2 3" key="1">
    <citation type="submission" date="2020-07" db="EMBL/GenBank/DDBJ databases">
        <title>Genomic Encyclopedia of Type Strains, Phase IV (KMG-IV): sequencing the most valuable type-strain genomes for metagenomic binning, comparative biology and taxonomic classification.</title>
        <authorList>
            <person name="Goeker M."/>
        </authorList>
    </citation>
    <scope>NUCLEOTIDE SEQUENCE [LARGE SCALE GENOMIC DNA]</scope>
    <source>
        <strain evidence="2 3">DSM 17721</strain>
    </source>
</reference>
<evidence type="ECO:0000313" key="2">
    <source>
        <dbReference type="EMBL" id="MBA2879914.1"/>
    </source>
</evidence>
<sequence>MMSKPNIWIAAMMFFLVPGLMALGGKPETPDEDVSRSRSVKIERQEKAKDKGSEKALSDAGEAEAEKPVSSLPEEVEAGADSDSEDAAADTDGTGAQAGEEELGDLMIDEQEGLFRNEERLYTRKGRVDPFEPFMRGSSGQDSGEEDDGAELQRRRPQTPLERIALSQLKLTAILRLASDNDAIAMVEDPSGKGYVVKKGTWIGDQGGRVAEIRSDRIIVQEQYKDVFGKIAEREIEKKLQQ</sequence>
<evidence type="ECO:0000313" key="3">
    <source>
        <dbReference type="Proteomes" id="UP000525298"/>
    </source>
</evidence>
<feature type="compositionally biased region" description="Acidic residues" evidence="1">
    <location>
        <begin position="74"/>
        <end position="89"/>
    </location>
</feature>
<name>A0A7W0C655_9BACT</name>
<dbReference type="Proteomes" id="UP000525298">
    <property type="component" value="Unassembled WGS sequence"/>
</dbReference>
<accession>A0A7W0C655</accession>
<comment type="caution">
    <text evidence="2">The sequence shown here is derived from an EMBL/GenBank/DDBJ whole genome shotgun (WGS) entry which is preliminary data.</text>
</comment>
<protein>
    <submittedName>
        <fullName evidence="2">Tfp pilus assembly protein PilP</fullName>
    </submittedName>
</protein>
<dbReference type="RefSeq" id="WP_181549598.1">
    <property type="nucleotide sequence ID" value="NZ_JACDUS010000001.1"/>
</dbReference>
<organism evidence="2 3">
    <name type="scientific">Desulfosalsimonas propionicica</name>
    <dbReference type="NCBI Taxonomy" id="332175"/>
    <lineage>
        <taxon>Bacteria</taxon>
        <taxon>Pseudomonadati</taxon>
        <taxon>Thermodesulfobacteriota</taxon>
        <taxon>Desulfobacteria</taxon>
        <taxon>Desulfobacterales</taxon>
        <taxon>Desulfosalsimonadaceae</taxon>
        <taxon>Desulfosalsimonas</taxon>
    </lineage>
</organism>
<feature type="compositionally biased region" description="Acidic residues" evidence="1">
    <location>
        <begin position="99"/>
        <end position="109"/>
    </location>
</feature>